<dbReference type="InterPro" id="IPR020841">
    <property type="entry name" value="PKS_Beta-ketoAc_synthase_dom"/>
</dbReference>
<dbReference type="Pfam" id="PF16197">
    <property type="entry name" value="KAsynt_C_assoc"/>
    <property type="match status" value="1"/>
</dbReference>
<dbReference type="CDD" id="cd00833">
    <property type="entry name" value="PKS"/>
    <property type="match status" value="1"/>
</dbReference>
<dbReference type="InterPro" id="IPR016035">
    <property type="entry name" value="Acyl_Trfase/lysoPLipase"/>
</dbReference>
<evidence type="ECO:0000256" key="1">
    <source>
        <dbReference type="ARBA" id="ARBA00022450"/>
    </source>
</evidence>
<evidence type="ECO:0000259" key="4">
    <source>
        <dbReference type="PROSITE" id="PS52004"/>
    </source>
</evidence>
<dbReference type="PROSITE" id="PS52004">
    <property type="entry name" value="KS3_2"/>
    <property type="match status" value="1"/>
</dbReference>
<keyword evidence="1" id="KW-0596">Phosphopantetheine</keyword>
<dbReference type="EMBL" id="JARBHB010000004">
    <property type="protein sequence ID" value="KAJ8887681.1"/>
    <property type="molecule type" value="Genomic_DNA"/>
</dbReference>
<evidence type="ECO:0000313" key="5">
    <source>
        <dbReference type="EMBL" id="KAJ8887681.1"/>
    </source>
</evidence>
<dbReference type="Pfam" id="PF00109">
    <property type="entry name" value="ketoacyl-synt"/>
    <property type="match status" value="1"/>
</dbReference>
<dbReference type="Pfam" id="PF00698">
    <property type="entry name" value="Acyl_transf_1"/>
    <property type="match status" value="1"/>
</dbReference>
<evidence type="ECO:0000256" key="2">
    <source>
        <dbReference type="ARBA" id="ARBA00022553"/>
    </source>
</evidence>
<dbReference type="Gene3D" id="3.40.47.10">
    <property type="match status" value="1"/>
</dbReference>
<dbReference type="SUPFAM" id="SSF53901">
    <property type="entry name" value="Thiolase-like"/>
    <property type="match status" value="2"/>
</dbReference>
<dbReference type="InterPro" id="IPR018201">
    <property type="entry name" value="Ketoacyl_synth_AS"/>
</dbReference>
<name>A0ABQ9HTK1_9NEOP</name>
<feature type="domain" description="Ketosynthase family 3 (KS3)" evidence="4">
    <location>
        <begin position="1"/>
        <end position="322"/>
    </location>
</feature>
<protein>
    <recommendedName>
        <fullName evidence="4">Ketosynthase family 3 (KS3) domain-containing protein</fullName>
    </recommendedName>
</protein>
<dbReference type="SMART" id="SM00825">
    <property type="entry name" value="PKS_KS"/>
    <property type="match status" value="1"/>
</dbReference>
<evidence type="ECO:0000256" key="3">
    <source>
        <dbReference type="ARBA" id="ARBA00022679"/>
    </source>
</evidence>
<dbReference type="PANTHER" id="PTHR43775:SF23">
    <property type="entry name" value="FATTY ACID SYNTHASE 3"/>
    <property type="match status" value="1"/>
</dbReference>
<dbReference type="InterPro" id="IPR014031">
    <property type="entry name" value="Ketoacyl_synth_C"/>
</dbReference>
<dbReference type="InterPro" id="IPR014030">
    <property type="entry name" value="Ketoacyl_synth_N"/>
</dbReference>
<gene>
    <name evidence="5" type="ORF">PR048_013899</name>
</gene>
<dbReference type="InterPro" id="IPR050091">
    <property type="entry name" value="PKS_NRPS_Biosynth_Enz"/>
</dbReference>
<dbReference type="Gene3D" id="3.30.70.3290">
    <property type="match status" value="1"/>
</dbReference>
<dbReference type="PANTHER" id="PTHR43775">
    <property type="entry name" value="FATTY ACID SYNTHASE"/>
    <property type="match status" value="1"/>
</dbReference>
<evidence type="ECO:0000313" key="6">
    <source>
        <dbReference type="Proteomes" id="UP001159363"/>
    </source>
</evidence>
<organism evidence="5 6">
    <name type="scientific">Dryococelus australis</name>
    <dbReference type="NCBI Taxonomy" id="614101"/>
    <lineage>
        <taxon>Eukaryota</taxon>
        <taxon>Metazoa</taxon>
        <taxon>Ecdysozoa</taxon>
        <taxon>Arthropoda</taxon>
        <taxon>Hexapoda</taxon>
        <taxon>Insecta</taxon>
        <taxon>Pterygota</taxon>
        <taxon>Neoptera</taxon>
        <taxon>Polyneoptera</taxon>
        <taxon>Phasmatodea</taxon>
        <taxon>Verophasmatodea</taxon>
        <taxon>Anareolatae</taxon>
        <taxon>Phasmatidae</taxon>
        <taxon>Eurycanthinae</taxon>
        <taxon>Dryococelus</taxon>
    </lineage>
</organism>
<keyword evidence="6" id="KW-1185">Reference proteome</keyword>
<dbReference type="Pfam" id="PF02801">
    <property type="entry name" value="Ketoacyl-synt_C"/>
    <property type="match status" value="2"/>
</dbReference>
<dbReference type="PROSITE" id="PS00606">
    <property type="entry name" value="KS3_1"/>
    <property type="match status" value="1"/>
</dbReference>
<dbReference type="Proteomes" id="UP001159363">
    <property type="component" value="Chromosome X"/>
</dbReference>
<proteinExistence type="predicted"/>
<comment type="caution">
    <text evidence="5">The sequence shown here is derived from an EMBL/GenBank/DDBJ whole genome shotgun (WGS) entry which is preliminary data.</text>
</comment>
<dbReference type="Gene3D" id="3.40.366.10">
    <property type="entry name" value="Malonyl-Coenzyme A Acyl Carrier Protein, domain 2"/>
    <property type="match status" value="2"/>
</dbReference>
<sequence>MRLGTLLYVHAGPSYAVDSACSSSLYALEHAYKSIRGGHCDAAVVGGCNLCLHPFVSLQFARLGVLSPDGTCKPFDNKGDTPSLAACLSTSAIGGPRFINKYFAYPKDEYDFYISANGYARSEAISVIYLQKAKDAKRIYCTVIHAKTNCDGYKEEGITYPSGLMQQKLMEDFYAECRVDPSTLGYIEAHGTGTKALASQVVGMEGVTAVVRPQAGDPEELNAIDKVFCKGRQTPLPIGSVKSNIGHSEPASGLCSIAKVVIAFEEGFIPPNLHYETPREGVDALEKGRLQVVSERQPLDHGLVGVNSFGFGGANCHVLLRWNDKTKVEGAAPRDGLPRLVVASGRTEEAVHTILHYVSAPLSYPFPHPLLCVLREVRPSPPRWDARVPSRAVESRPVDVEFVRLLHDVYASNIHGHMYRGFAVVGKDSIKSLTDVTCRCVQLFNESRPLWLVFSGMQSEWPVMSKSLLELPAFAASIRKLQKTLSPRGVDIESVLRDGDSKTFEHCLLSTVAITAVQVSYHLQKKERCLAMDTSMAAQRRPEHIEACAAVHGVSRDCVMLQIGLVDVLRKLGVKHQGAVGFSTGEIACAYATGLISSEQAILAAYACGLAHVESLHTQAATAQVGGYLHPSYTTIGSSR</sequence>
<dbReference type="InterPro" id="IPR014043">
    <property type="entry name" value="Acyl_transferase_dom"/>
</dbReference>
<keyword evidence="3" id="KW-0808">Transferase</keyword>
<keyword evidence="2" id="KW-0597">Phosphoprotein</keyword>
<dbReference type="InterPro" id="IPR016039">
    <property type="entry name" value="Thiolase-like"/>
</dbReference>
<reference evidence="5 6" key="1">
    <citation type="submission" date="2023-02" db="EMBL/GenBank/DDBJ databases">
        <title>LHISI_Scaffold_Assembly.</title>
        <authorList>
            <person name="Stuart O.P."/>
            <person name="Cleave R."/>
            <person name="Magrath M.J.L."/>
            <person name="Mikheyev A.S."/>
        </authorList>
    </citation>
    <scope>NUCLEOTIDE SEQUENCE [LARGE SCALE GENOMIC DNA]</scope>
    <source>
        <strain evidence="5">Daus_M_001</strain>
        <tissue evidence="5">Leg muscle</tissue>
    </source>
</reference>
<accession>A0ABQ9HTK1</accession>
<dbReference type="InterPro" id="IPR032821">
    <property type="entry name" value="PKS_assoc"/>
</dbReference>
<dbReference type="SUPFAM" id="SSF52151">
    <property type="entry name" value="FabD/lysophospholipase-like"/>
    <property type="match status" value="1"/>
</dbReference>
<dbReference type="InterPro" id="IPR001227">
    <property type="entry name" value="Ac_transferase_dom_sf"/>
</dbReference>